<evidence type="ECO:0000256" key="5">
    <source>
        <dbReference type="ARBA" id="ARBA00049117"/>
    </source>
</evidence>
<evidence type="ECO:0000313" key="8">
    <source>
        <dbReference type="Proteomes" id="UP000789941"/>
    </source>
</evidence>
<keyword evidence="2" id="KW-0378">Hydrolase</keyword>
<evidence type="ECO:0000256" key="2">
    <source>
        <dbReference type="ARBA" id="ARBA00022801"/>
    </source>
</evidence>
<dbReference type="InterPro" id="IPR036627">
    <property type="entry name" value="CobW-likC_sf"/>
</dbReference>
<evidence type="ECO:0000313" key="7">
    <source>
        <dbReference type="EMBL" id="VVC03425.1"/>
    </source>
</evidence>
<dbReference type="Gene3D" id="3.30.1220.10">
    <property type="entry name" value="CobW-like, C-terminal domain"/>
    <property type="match status" value="1"/>
</dbReference>
<evidence type="ECO:0000256" key="4">
    <source>
        <dbReference type="ARBA" id="ARBA00034320"/>
    </source>
</evidence>
<dbReference type="InterPro" id="IPR051316">
    <property type="entry name" value="Zinc-reg_GTPase_activator"/>
</dbReference>
<evidence type="ECO:0000259" key="6">
    <source>
        <dbReference type="SMART" id="SM00833"/>
    </source>
</evidence>
<dbReference type="InterPro" id="IPR027417">
    <property type="entry name" value="P-loop_NTPase"/>
</dbReference>
<gene>
    <name evidence="7" type="ORF">LFW2832_00362</name>
</gene>
<dbReference type="SUPFAM" id="SSF52540">
    <property type="entry name" value="P-loop containing nucleoside triphosphate hydrolases"/>
    <property type="match status" value="1"/>
</dbReference>
<dbReference type="SMART" id="SM00833">
    <property type="entry name" value="CobW_C"/>
    <property type="match status" value="1"/>
</dbReference>
<dbReference type="EMBL" id="CABMJJ010000007">
    <property type="protein sequence ID" value="VVC03425.1"/>
    <property type="molecule type" value="Genomic_DNA"/>
</dbReference>
<dbReference type="PANTHER" id="PTHR13748:SF62">
    <property type="entry name" value="COBW DOMAIN-CONTAINING PROTEIN"/>
    <property type="match status" value="1"/>
</dbReference>
<comment type="caution">
    <text evidence="7">The sequence shown here is derived from an EMBL/GenBank/DDBJ whole genome shotgun (WGS) entry which is preliminary data.</text>
</comment>
<keyword evidence="1" id="KW-0547">Nucleotide-binding</keyword>
<dbReference type="GO" id="GO:0000166">
    <property type="term" value="F:nucleotide binding"/>
    <property type="evidence" value="ECO:0007669"/>
    <property type="project" value="UniProtKB-KW"/>
</dbReference>
<comment type="similarity">
    <text evidence="4">Belongs to the SIMIBI class G3E GTPase family. ZNG1 subfamily.</text>
</comment>
<proteinExistence type="inferred from homology"/>
<dbReference type="SUPFAM" id="SSF90002">
    <property type="entry name" value="Hypothetical protein YjiA, C-terminal domain"/>
    <property type="match status" value="1"/>
</dbReference>
<dbReference type="PANTHER" id="PTHR13748">
    <property type="entry name" value="COBW-RELATED"/>
    <property type="match status" value="1"/>
</dbReference>
<dbReference type="GO" id="GO:0016787">
    <property type="term" value="F:hydrolase activity"/>
    <property type="evidence" value="ECO:0007669"/>
    <property type="project" value="UniProtKB-KW"/>
</dbReference>
<dbReference type="CDD" id="cd03112">
    <property type="entry name" value="CobW-like"/>
    <property type="match status" value="1"/>
</dbReference>
<sequence>MDIPITVVTGYLGAGKTTLLRKIIDESKMKIAILMNEFGTVAIDGKIIEGKNIKIAEMAGGCVCCSLAGEFKAAIEEIRDNIKPDWMIVETTGVAEPSALAFDIMEGIAGTRLDAIVTIVDADALTKFLTLGHTGTEQIELADVLVVNKVDLVEREKLVEIKQRLTNMNNRAAQIETTYCNVDLSFIFGVEREQLHVSTHGHKPEFEYFDFVSDKKLDYDKFIEFYAKLPNEIYRSKGFIVTNKGSFLVNYVGGRYGSEGFNANKTELVFIGNNIKKHEDEVKKCLTNLLME</sequence>
<dbReference type="Proteomes" id="UP000789941">
    <property type="component" value="Unassembled WGS sequence"/>
</dbReference>
<evidence type="ECO:0000256" key="3">
    <source>
        <dbReference type="ARBA" id="ARBA00023186"/>
    </source>
</evidence>
<name>A0A5E4LN40_9ARCH</name>
<keyword evidence="3" id="KW-0143">Chaperone</keyword>
<dbReference type="GO" id="GO:0005737">
    <property type="term" value="C:cytoplasm"/>
    <property type="evidence" value="ECO:0007669"/>
    <property type="project" value="TreeGrafter"/>
</dbReference>
<accession>A0A5E4LN40</accession>
<dbReference type="InterPro" id="IPR011629">
    <property type="entry name" value="CobW-like_C"/>
</dbReference>
<feature type="domain" description="CobW C-terminal" evidence="6">
    <location>
        <begin position="206"/>
        <end position="286"/>
    </location>
</feature>
<dbReference type="AlphaFoldDB" id="A0A5E4LN40"/>
<dbReference type="Pfam" id="PF07683">
    <property type="entry name" value="CobW_C"/>
    <property type="match status" value="1"/>
</dbReference>
<dbReference type="Pfam" id="PF02492">
    <property type="entry name" value="cobW"/>
    <property type="match status" value="1"/>
</dbReference>
<dbReference type="InterPro" id="IPR003495">
    <property type="entry name" value="CobW/HypB/UreG_nucleotide-bd"/>
</dbReference>
<dbReference type="Gene3D" id="3.40.50.300">
    <property type="entry name" value="P-loop containing nucleotide triphosphate hydrolases"/>
    <property type="match status" value="1"/>
</dbReference>
<organism evidence="7 8">
    <name type="scientific">Candidatus Bilamarchaeum dharawalense</name>
    <dbReference type="NCBI Taxonomy" id="2885759"/>
    <lineage>
        <taxon>Archaea</taxon>
        <taxon>Candidatus Micrarchaeota</taxon>
        <taxon>Candidatus Micrarchaeia</taxon>
        <taxon>Candidatus Anstonellales</taxon>
        <taxon>Candidatus Bilamarchaeaceae</taxon>
        <taxon>Candidatus Bilamarchaeum</taxon>
    </lineage>
</organism>
<protein>
    <submittedName>
        <fullName evidence="7">CobW/HypB/UreG, nucleotide-binding domain</fullName>
    </submittedName>
</protein>
<comment type="catalytic activity">
    <reaction evidence="5">
        <text>GTP + H2O = GDP + phosphate + H(+)</text>
        <dbReference type="Rhea" id="RHEA:19669"/>
        <dbReference type="ChEBI" id="CHEBI:15377"/>
        <dbReference type="ChEBI" id="CHEBI:15378"/>
        <dbReference type="ChEBI" id="CHEBI:37565"/>
        <dbReference type="ChEBI" id="CHEBI:43474"/>
        <dbReference type="ChEBI" id="CHEBI:58189"/>
    </reaction>
    <physiologicalReaction direction="left-to-right" evidence="5">
        <dbReference type="Rhea" id="RHEA:19670"/>
    </physiologicalReaction>
</comment>
<reference evidence="7 8" key="1">
    <citation type="submission" date="2019-08" db="EMBL/GenBank/DDBJ databases">
        <authorList>
            <person name="Vazquez-Campos X."/>
        </authorList>
    </citation>
    <scope>NUCLEOTIDE SEQUENCE [LARGE SCALE GENOMIC DNA]</scope>
    <source>
        <strain evidence="7">LFW-283_2</strain>
    </source>
</reference>
<evidence type="ECO:0000256" key="1">
    <source>
        <dbReference type="ARBA" id="ARBA00022741"/>
    </source>
</evidence>